<dbReference type="InterPro" id="IPR008780">
    <property type="entry name" value="Plasmodium_Vir"/>
</dbReference>
<reference evidence="5 6" key="2">
    <citation type="submission" date="2016-05" db="EMBL/GenBank/DDBJ databases">
        <authorList>
            <person name="Naeem Raeece"/>
        </authorList>
    </citation>
    <scope>NUCLEOTIDE SEQUENCE [LARGE SCALE GENOMIC DNA]</scope>
</reference>
<evidence type="ECO:0000313" key="4">
    <source>
        <dbReference type="EMBL" id="SBT02341.1"/>
    </source>
</evidence>
<keyword evidence="2" id="KW-1133">Transmembrane helix</keyword>
<feature type="transmembrane region" description="Helical" evidence="2">
    <location>
        <begin position="263"/>
        <end position="285"/>
    </location>
</feature>
<evidence type="ECO:0000313" key="5">
    <source>
        <dbReference type="Proteomes" id="UP000078546"/>
    </source>
</evidence>
<dbReference type="AlphaFoldDB" id="A0A1A8XEN6"/>
<dbReference type="Pfam" id="PF05795">
    <property type="entry name" value="Plasmodium_Vir"/>
    <property type="match status" value="1"/>
</dbReference>
<dbReference type="Proteomes" id="UP000078560">
    <property type="component" value="Unassembled WGS sequence"/>
</dbReference>
<dbReference type="EMBL" id="FLQV01003309">
    <property type="protein sequence ID" value="SBT02341.1"/>
    <property type="molecule type" value="Genomic_DNA"/>
</dbReference>
<keyword evidence="2" id="KW-0472">Membrane</keyword>
<evidence type="ECO:0000313" key="3">
    <source>
        <dbReference type="EMBL" id="SBS91815.1"/>
    </source>
</evidence>
<reference evidence="4" key="1">
    <citation type="submission" date="2016-05" db="EMBL/GenBank/DDBJ databases">
        <authorList>
            <person name="Lavstsen T."/>
            <person name="Jespersen J.S."/>
        </authorList>
    </citation>
    <scope>NUCLEOTIDE SEQUENCE [LARGE SCALE GENOMIC DNA]</scope>
</reference>
<sequence>MVNHDFDTLNSIHTYHFMDMDIKTSEFDFYCGSLKGQLINNSDIYSLCGQMVRNYEKIYRSLESDSHDNEKCKNLNYWLYHTVIQKYPHITEDKISSSDIIRKLHEAWKKYDFDDKCKFDMYKLKKTDFFYMKALYDYARDFDIIKSRVSLSSGKCFEDYYGYIEKGKNAYSYFNNKCSVEIEAVVDMSEVCKEFLYVKSIEKSPELSTLTCEKVGKSQLRKEGRGDAQHHLEEGNPRDHGDSHLQHEGEDALSSEVSSDFTLSHASLAIGFPLLVISLIFFILYKFTPLGSWLRSYLLRKNIHIYNMNGDVLQEFSSSTNEISSRNGMNNDHHISYHGI</sequence>
<name>A0A1A8XEN6_PLAOA</name>
<gene>
    <name evidence="4" type="ORF">POVCU1_075800</name>
    <name evidence="3" type="ORF">POVCU2_0070190</name>
</gene>
<accession>A0A1A8XEN6</accession>
<dbReference type="EMBL" id="FLQU01001176">
    <property type="protein sequence ID" value="SBS91815.1"/>
    <property type="molecule type" value="Genomic_DNA"/>
</dbReference>
<keyword evidence="2" id="KW-0812">Transmembrane</keyword>
<evidence type="ECO:0000256" key="2">
    <source>
        <dbReference type="SAM" id="Phobius"/>
    </source>
</evidence>
<feature type="region of interest" description="Disordered" evidence="1">
    <location>
        <begin position="220"/>
        <end position="249"/>
    </location>
</feature>
<proteinExistence type="predicted"/>
<protein>
    <submittedName>
        <fullName evidence="4">PIR Superfamily Protein</fullName>
    </submittedName>
</protein>
<organism evidence="4 5">
    <name type="scientific">Plasmodium ovale curtisi</name>
    <dbReference type="NCBI Taxonomy" id="864141"/>
    <lineage>
        <taxon>Eukaryota</taxon>
        <taxon>Sar</taxon>
        <taxon>Alveolata</taxon>
        <taxon>Apicomplexa</taxon>
        <taxon>Aconoidasida</taxon>
        <taxon>Haemosporida</taxon>
        <taxon>Plasmodiidae</taxon>
        <taxon>Plasmodium</taxon>
        <taxon>Plasmodium (Plasmodium)</taxon>
    </lineage>
</organism>
<evidence type="ECO:0000313" key="6">
    <source>
        <dbReference type="Proteomes" id="UP000078560"/>
    </source>
</evidence>
<evidence type="ECO:0000256" key="1">
    <source>
        <dbReference type="SAM" id="MobiDB-lite"/>
    </source>
</evidence>
<dbReference type="Proteomes" id="UP000078546">
    <property type="component" value="Unassembled WGS sequence"/>
</dbReference>